<proteinExistence type="predicted"/>
<gene>
    <name evidence="1" type="ORF">E2562_036705</name>
</gene>
<dbReference type="Proteomes" id="UP000479710">
    <property type="component" value="Unassembled WGS sequence"/>
</dbReference>
<dbReference type="AlphaFoldDB" id="A0A6G1CL44"/>
<evidence type="ECO:0000313" key="1">
    <source>
        <dbReference type="EMBL" id="KAF0900886.1"/>
    </source>
</evidence>
<dbReference type="EMBL" id="SPHZ02000009">
    <property type="protein sequence ID" value="KAF0900886.1"/>
    <property type="molecule type" value="Genomic_DNA"/>
</dbReference>
<sequence>MVTDAQKRVMRKLGFTAEDEKITRQAQDEYSKFFDNPLCDGHIAALAAIFGWSLEEANQVSTGDGMSSDS</sequence>
<comment type="caution">
    <text evidence="1">The sequence shown here is derived from an EMBL/GenBank/DDBJ whole genome shotgun (WGS) entry which is preliminary data.</text>
</comment>
<protein>
    <submittedName>
        <fullName evidence="1">Uncharacterized protein</fullName>
    </submittedName>
</protein>
<accession>A0A6G1CL44</accession>
<dbReference type="OrthoDB" id="718685at2759"/>
<keyword evidence="2" id="KW-1185">Reference proteome</keyword>
<name>A0A6G1CL44_9ORYZ</name>
<organism evidence="1 2">
    <name type="scientific">Oryza meyeriana var. granulata</name>
    <dbReference type="NCBI Taxonomy" id="110450"/>
    <lineage>
        <taxon>Eukaryota</taxon>
        <taxon>Viridiplantae</taxon>
        <taxon>Streptophyta</taxon>
        <taxon>Embryophyta</taxon>
        <taxon>Tracheophyta</taxon>
        <taxon>Spermatophyta</taxon>
        <taxon>Magnoliopsida</taxon>
        <taxon>Liliopsida</taxon>
        <taxon>Poales</taxon>
        <taxon>Poaceae</taxon>
        <taxon>BOP clade</taxon>
        <taxon>Oryzoideae</taxon>
        <taxon>Oryzeae</taxon>
        <taxon>Oryzinae</taxon>
        <taxon>Oryza</taxon>
        <taxon>Oryza meyeriana</taxon>
    </lineage>
</organism>
<reference evidence="1 2" key="1">
    <citation type="submission" date="2019-11" db="EMBL/GenBank/DDBJ databases">
        <title>Whole genome sequence of Oryza granulata.</title>
        <authorList>
            <person name="Li W."/>
        </authorList>
    </citation>
    <scope>NUCLEOTIDE SEQUENCE [LARGE SCALE GENOMIC DNA]</scope>
    <source>
        <strain evidence="2">cv. Menghai</strain>
        <tissue evidence="1">Leaf</tissue>
    </source>
</reference>
<evidence type="ECO:0000313" key="2">
    <source>
        <dbReference type="Proteomes" id="UP000479710"/>
    </source>
</evidence>